<evidence type="ECO:0000313" key="1">
    <source>
        <dbReference type="EMBL" id="PSJ42877.1"/>
    </source>
</evidence>
<reference evidence="1 2" key="1">
    <citation type="submission" date="2018-03" db="EMBL/GenBank/DDBJ databases">
        <title>The draft genome of Sphingosinicella sp. GL-C-18.</title>
        <authorList>
            <person name="Liu L."/>
            <person name="Li L."/>
            <person name="Liang L."/>
            <person name="Zhang X."/>
            <person name="Wang T."/>
        </authorList>
    </citation>
    <scope>NUCLEOTIDE SEQUENCE [LARGE SCALE GENOMIC DNA]</scope>
    <source>
        <strain evidence="1 2">GL-C-18</strain>
    </source>
</reference>
<evidence type="ECO:0008006" key="3">
    <source>
        <dbReference type="Google" id="ProtNLM"/>
    </source>
</evidence>
<dbReference type="Proteomes" id="UP000241167">
    <property type="component" value="Unassembled WGS sequence"/>
</dbReference>
<dbReference type="NCBIfam" id="NF038074">
    <property type="entry name" value="fam_STM4014"/>
    <property type="match status" value="1"/>
</dbReference>
<dbReference type="OrthoDB" id="9789963at2"/>
<organism evidence="1 2">
    <name type="scientific">Allosphingosinicella deserti</name>
    <dbReference type="NCBI Taxonomy" id="2116704"/>
    <lineage>
        <taxon>Bacteria</taxon>
        <taxon>Pseudomonadati</taxon>
        <taxon>Pseudomonadota</taxon>
        <taxon>Alphaproteobacteria</taxon>
        <taxon>Sphingomonadales</taxon>
        <taxon>Sphingomonadaceae</taxon>
        <taxon>Allosphingosinicella</taxon>
    </lineage>
</organism>
<proteinExistence type="predicted"/>
<keyword evidence="2" id="KW-1185">Reference proteome</keyword>
<protein>
    <recommendedName>
        <fullName evidence="3">ATP-grasp domain-containing protein</fullName>
    </recommendedName>
</protein>
<comment type="caution">
    <text evidence="1">The sequence shown here is derived from an EMBL/GenBank/DDBJ whole genome shotgun (WGS) entry which is preliminary data.</text>
</comment>
<dbReference type="AlphaFoldDB" id="A0A2P7QY37"/>
<gene>
    <name evidence="1" type="ORF">C7I55_00170</name>
</gene>
<dbReference type="InterPro" id="IPR047778">
    <property type="entry name" value="STM4014-like"/>
</dbReference>
<dbReference type="RefSeq" id="WP_106510894.1">
    <property type="nucleotide sequence ID" value="NZ_PXYI01000001.1"/>
</dbReference>
<dbReference type="SUPFAM" id="SSF56059">
    <property type="entry name" value="Glutathione synthetase ATP-binding domain-like"/>
    <property type="match status" value="1"/>
</dbReference>
<dbReference type="EMBL" id="PXYI01000001">
    <property type="protein sequence ID" value="PSJ42877.1"/>
    <property type="molecule type" value="Genomic_DNA"/>
</dbReference>
<sequence length="375" mass="39333">MLGAASGPRHDAFARACIDRFGTAPDVIGWDRFLAEPARLAEMLPRRGTLRIDTPDQDVGAIGALLKAGAAAADAAGIETVPEESEELLAQGDIGSPGQVAFGLIAGVELAEAIAHAAEPAISTSAADVACAFDKAQTTKRFAEAGLPVPRVLTGIDGFDALADAMARARMSRVFVKLRHGSAAAGMVALARNGDQWAAMTTAVAVGGRVQATRAVRRLTDPRAIGQLIDRLAPLGLHVEAWVPKIAIAGRTADVRIVWVRGAGPFPVLRTSRYPMTNLHLGGARHPIARLVERIGEEAWAEVEASARRAAALFPASDAIGVDVAVLNDGRQHRLLEANVFGDFVKDLNVAGRTPYDAQLDLVARHWAAAASDAA</sequence>
<evidence type="ECO:0000313" key="2">
    <source>
        <dbReference type="Proteomes" id="UP000241167"/>
    </source>
</evidence>
<name>A0A2P7QY37_9SPHN</name>
<accession>A0A2P7QY37</accession>